<dbReference type="GO" id="GO:0016787">
    <property type="term" value="F:hydrolase activity"/>
    <property type="evidence" value="ECO:0007669"/>
    <property type="project" value="UniProtKB-KW"/>
</dbReference>
<dbReference type="PANTHER" id="PTHR48081:SF8">
    <property type="entry name" value="ALPHA_BETA HYDROLASE FOLD-3 DOMAIN-CONTAINING PROTEIN-RELATED"/>
    <property type="match status" value="1"/>
</dbReference>
<protein>
    <recommendedName>
        <fullName evidence="2">Alpha/beta hydrolase fold-3 domain-containing protein</fullName>
    </recommendedName>
</protein>
<dbReference type="InterPro" id="IPR013094">
    <property type="entry name" value="AB_hydrolase_3"/>
</dbReference>
<reference evidence="3 4" key="1">
    <citation type="submission" date="2018-10" db="EMBL/GenBank/DDBJ databases">
        <title>Fifty Aureobasidium pullulans genomes reveal a recombining polyextremotolerant generalist.</title>
        <authorList>
            <person name="Gostincar C."/>
            <person name="Turk M."/>
            <person name="Zajc J."/>
            <person name="Gunde-Cimerman N."/>
        </authorList>
    </citation>
    <scope>NUCLEOTIDE SEQUENCE [LARGE SCALE GENOMIC DNA]</scope>
    <source>
        <strain evidence="3 4">EXF-6604</strain>
    </source>
</reference>
<organism evidence="3 4">
    <name type="scientific">Aureobasidium pullulans</name>
    <name type="common">Black yeast</name>
    <name type="synonym">Pullularia pullulans</name>
    <dbReference type="NCBI Taxonomy" id="5580"/>
    <lineage>
        <taxon>Eukaryota</taxon>
        <taxon>Fungi</taxon>
        <taxon>Dikarya</taxon>
        <taxon>Ascomycota</taxon>
        <taxon>Pezizomycotina</taxon>
        <taxon>Dothideomycetes</taxon>
        <taxon>Dothideomycetidae</taxon>
        <taxon>Dothideales</taxon>
        <taxon>Saccotheciaceae</taxon>
        <taxon>Aureobasidium</taxon>
    </lineage>
</organism>
<dbReference type="PANTHER" id="PTHR48081">
    <property type="entry name" value="AB HYDROLASE SUPERFAMILY PROTEIN C4A8.06C"/>
    <property type="match status" value="1"/>
</dbReference>
<dbReference type="Gene3D" id="3.40.50.1820">
    <property type="entry name" value="alpha/beta hydrolase"/>
    <property type="match status" value="1"/>
</dbReference>
<name>A0A4S9JUL8_AURPU</name>
<dbReference type="Proteomes" id="UP000306584">
    <property type="component" value="Unassembled WGS sequence"/>
</dbReference>
<proteinExistence type="predicted"/>
<gene>
    <name evidence="3" type="ORF">D6D01_09897</name>
</gene>
<dbReference type="InterPro" id="IPR050300">
    <property type="entry name" value="GDXG_lipolytic_enzyme"/>
</dbReference>
<keyword evidence="1" id="KW-0378">Hydrolase</keyword>
<dbReference type="Pfam" id="PF07859">
    <property type="entry name" value="Abhydrolase_3"/>
    <property type="match status" value="1"/>
</dbReference>
<comment type="caution">
    <text evidence="3">The sequence shown here is derived from an EMBL/GenBank/DDBJ whole genome shotgun (WGS) entry which is preliminary data.</text>
</comment>
<evidence type="ECO:0000313" key="4">
    <source>
        <dbReference type="Proteomes" id="UP000306584"/>
    </source>
</evidence>
<dbReference type="InterPro" id="IPR029058">
    <property type="entry name" value="AB_hydrolase_fold"/>
</dbReference>
<dbReference type="SUPFAM" id="SSF53474">
    <property type="entry name" value="alpha/beta-Hydrolases"/>
    <property type="match status" value="1"/>
</dbReference>
<dbReference type="EMBL" id="QZBD01000762">
    <property type="protein sequence ID" value="THY06462.1"/>
    <property type="molecule type" value="Genomic_DNA"/>
</dbReference>
<dbReference type="AlphaFoldDB" id="A0A4S9JUL8"/>
<evidence type="ECO:0000256" key="1">
    <source>
        <dbReference type="ARBA" id="ARBA00022801"/>
    </source>
</evidence>
<evidence type="ECO:0000259" key="2">
    <source>
        <dbReference type="Pfam" id="PF07859"/>
    </source>
</evidence>
<sequence>MPLLKQNPAQTTDYSRIAQISAIVAATDTRTFEAAERTAVGTTSNKIKIPMRDGFESEVLVFRSDDEGQLNQARPLVIMLFGGGFVMGTMYQLASQSRAIAKVTGAVVANISYRVAPDFKFPTAPNDVWDTVQWLSKHADHPIVRADLSAGFVIGGGSAGANLTTTAVRRSLVEGLQPPITGVWLCVPLIMADDDCVPERYKHLFLSREQNSDAPYLKTGDMVHIKRLYAPNNDSPDWSVMRDMIYTGWPRTYFQVAGLDPLRDDGLIFQKCLEDNGVETKIDVYPGMPHPLVGMIGTSQALKAGEDMLSGSKWLLRQS</sequence>
<evidence type="ECO:0000313" key="3">
    <source>
        <dbReference type="EMBL" id="THY06462.1"/>
    </source>
</evidence>
<feature type="domain" description="Alpha/beta hydrolase fold-3" evidence="2">
    <location>
        <begin position="78"/>
        <end position="291"/>
    </location>
</feature>
<accession>A0A4S9JUL8</accession>